<dbReference type="Gene3D" id="3.40.50.10810">
    <property type="entry name" value="Tandem AAA-ATPase domain"/>
    <property type="match status" value="1"/>
</dbReference>
<dbReference type="Pfam" id="PF00176">
    <property type="entry name" value="SNF2-rel_dom"/>
    <property type="match status" value="1"/>
</dbReference>
<dbReference type="EMBL" id="CYXN01000005">
    <property type="protein sequence ID" value="CUM88018.1"/>
    <property type="molecule type" value="Genomic_DNA"/>
</dbReference>
<dbReference type="PANTHER" id="PTHR10799">
    <property type="entry name" value="SNF2/RAD54 HELICASE FAMILY"/>
    <property type="match status" value="1"/>
</dbReference>
<evidence type="ECO:0000313" key="3">
    <source>
        <dbReference type="EMBL" id="CUM88018.1"/>
    </source>
</evidence>
<protein>
    <submittedName>
        <fullName evidence="3">SNF2 family N-terminal domain</fullName>
    </submittedName>
</protein>
<evidence type="ECO:0000259" key="2">
    <source>
        <dbReference type="Pfam" id="PF00271"/>
    </source>
</evidence>
<evidence type="ECO:0000313" key="4">
    <source>
        <dbReference type="Proteomes" id="UP000095649"/>
    </source>
</evidence>
<dbReference type="Proteomes" id="UP000095649">
    <property type="component" value="Unassembled WGS sequence"/>
</dbReference>
<accession>A0A173SFG8</accession>
<proteinExistence type="predicted"/>
<dbReference type="RefSeq" id="WP_172679780.1">
    <property type="nucleotide sequence ID" value="NZ_CYXN01000005.1"/>
</dbReference>
<dbReference type="AlphaFoldDB" id="A0A173SFG8"/>
<dbReference type="InterPro" id="IPR000330">
    <property type="entry name" value="SNF2_N"/>
</dbReference>
<dbReference type="Pfam" id="PF00271">
    <property type="entry name" value="Helicase_C"/>
    <property type="match status" value="1"/>
</dbReference>
<dbReference type="GO" id="GO:0005524">
    <property type="term" value="F:ATP binding"/>
    <property type="evidence" value="ECO:0007669"/>
    <property type="project" value="InterPro"/>
</dbReference>
<feature type="domain" description="Helicase C-terminal" evidence="2">
    <location>
        <begin position="288"/>
        <end position="393"/>
    </location>
</feature>
<dbReference type="InterPro" id="IPR038718">
    <property type="entry name" value="SNF2-like_sf"/>
</dbReference>
<dbReference type="InterPro" id="IPR001650">
    <property type="entry name" value="Helicase_C-like"/>
</dbReference>
<organism evidence="3 4">
    <name type="scientific">Faecalibacterium prausnitzii</name>
    <dbReference type="NCBI Taxonomy" id="853"/>
    <lineage>
        <taxon>Bacteria</taxon>
        <taxon>Bacillati</taxon>
        <taxon>Bacillota</taxon>
        <taxon>Clostridia</taxon>
        <taxon>Eubacteriales</taxon>
        <taxon>Oscillospiraceae</taxon>
        <taxon>Faecalibacterium</taxon>
    </lineage>
</organism>
<name>A0A173SFG8_9FIRM</name>
<feature type="domain" description="SNF2 N-terminal" evidence="1">
    <location>
        <begin position="25"/>
        <end position="212"/>
    </location>
</feature>
<sequence>MELYPHQQTALEETRQYSRVAYYLDMGLGKTFVGSEKMRELNSPVNLIVCQKSKVEDWEKHMIENYAMDHCWIIYNLTDKKDFERFFKEVKTRKSGDPTVCGIINYDLLFRRAEIAHLTGFTLMLDESSIIQNEGAKRSKFVLGLHPDNVILLSGTPTAGKYEKLWSQLHLLGWGISKDLFYKQYVTTEWMEDSQSGFRIKVVTGYKNVDRLKAKLAQHGAVFMKSEDVFSLPEQSFISVTSKIPGCYKKFMRDDVITIDGREYVGDTTLSKRIYARMMCSFLNRERVAAFVDLVHSTEDRLIVFYNFNEELNTMLEALTTYTGEMERPCSIINGEKNDLTAYDQYENSITFIQYQAGSMGVNLQKANKIIYFSLTDRSELFEQSKKRIHRIGQTQPCFYYQMICPGTVEEDILEALKMRKDYTDELFKAYQAAHHC</sequence>
<dbReference type="Gene3D" id="3.40.50.300">
    <property type="entry name" value="P-loop containing nucleotide triphosphate hydrolases"/>
    <property type="match status" value="1"/>
</dbReference>
<dbReference type="InterPro" id="IPR027417">
    <property type="entry name" value="P-loop_NTPase"/>
</dbReference>
<evidence type="ECO:0000259" key="1">
    <source>
        <dbReference type="Pfam" id="PF00176"/>
    </source>
</evidence>
<reference evidence="3 4" key="1">
    <citation type="submission" date="2015-09" db="EMBL/GenBank/DDBJ databases">
        <authorList>
            <consortium name="Pathogen Informatics"/>
        </authorList>
    </citation>
    <scope>NUCLEOTIDE SEQUENCE [LARGE SCALE GENOMIC DNA]</scope>
    <source>
        <strain evidence="3 4">2789STDY5834970</strain>
    </source>
</reference>
<dbReference type="SUPFAM" id="SSF52540">
    <property type="entry name" value="P-loop containing nucleoside triphosphate hydrolases"/>
    <property type="match status" value="2"/>
</dbReference>
<gene>
    <name evidence="3" type="ORF">ERS852582_00941</name>
</gene>